<feature type="chain" id="PRO_5039253447" description="Secreted protein" evidence="1">
    <location>
        <begin position="22"/>
        <end position="68"/>
    </location>
</feature>
<organism evidence="2 3">
    <name type="scientific">Nocardia cyriacigeorgica</name>
    <dbReference type="NCBI Taxonomy" id="135487"/>
    <lineage>
        <taxon>Bacteria</taxon>
        <taxon>Bacillati</taxon>
        <taxon>Actinomycetota</taxon>
        <taxon>Actinomycetes</taxon>
        <taxon>Mycobacteriales</taxon>
        <taxon>Nocardiaceae</taxon>
        <taxon>Nocardia</taxon>
    </lineage>
</organism>
<dbReference type="AlphaFoldDB" id="A0A5R8P9Y1"/>
<evidence type="ECO:0000313" key="2">
    <source>
        <dbReference type="EMBL" id="TLG03295.1"/>
    </source>
</evidence>
<evidence type="ECO:0000313" key="3">
    <source>
        <dbReference type="Proteomes" id="UP000308349"/>
    </source>
</evidence>
<evidence type="ECO:0008006" key="4">
    <source>
        <dbReference type="Google" id="ProtNLM"/>
    </source>
</evidence>
<reference evidence="2 3" key="1">
    <citation type="submission" date="2019-05" db="EMBL/GenBank/DDBJ databases">
        <title>Genomes sequences of two Nocardia cyriacigeorgica environmental isolates, type strains Nocardia asteroides ATCC 19247 and Nocardia cyriacigeorgica DSM 44484.</title>
        <authorList>
            <person name="Vautrin F."/>
            <person name="Bergeron E."/>
            <person name="Dubost A."/>
            <person name="Abrouk D."/>
            <person name="Rodriguez Nava V."/>
            <person name="Pujic P."/>
        </authorList>
    </citation>
    <scope>NUCLEOTIDE SEQUENCE [LARGE SCALE GENOMIC DNA]</scope>
    <source>
        <strain evidence="2 3">EML 1456</strain>
    </source>
</reference>
<sequence>MRKTVAAAAVTAAVLIPAQLAGSGIAAADQVRPVSTGSAEMPPSCVGKINPIVFFLQSLSGTQPRHCL</sequence>
<keyword evidence="1" id="KW-0732">Signal</keyword>
<dbReference type="EMBL" id="VBUU01000026">
    <property type="protein sequence ID" value="TLG03295.1"/>
    <property type="molecule type" value="Genomic_DNA"/>
</dbReference>
<proteinExistence type="predicted"/>
<comment type="caution">
    <text evidence="2">The sequence shown here is derived from an EMBL/GenBank/DDBJ whole genome shotgun (WGS) entry which is preliminary data.</text>
</comment>
<name>A0A5R8P9Y1_9NOCA</name>
<accession>A0A5R8P9Y1</accession>
<evidence type="ECO:0000256" key="1">
    <source>
        <dbReference type="SAM" id="SignalP"/>
    </source>
</evidence>
<gene>
    <name evidence="2" type="ORF">FEK35_21915</name>
</gene>
<feature type="signal peptide" evidence="1">
    <location>
        <begin position="1"/>
        <end position="21"/>
    </location>
</feature>
<dbReference type="RefSeq" id="WP_138457769.1">
    <property type="nucleotide sequence ID" value="NZ_VBUU01000026.1"/>
</dbReference>
<dbReference type="Proteomes" id="UP000308349">
    <property type="component" value="Unassembled WGS sequence"/>
</dbReference>
<protein>
    <recommendedName>
        <fullName evidence="4">Secreted protein</fullName>
    </recommendedName>
</protein>
<dbReference type="OrthoDB" id="9941662at2"/>